<evidence type="ECO:0000313" key="3">
    <source>
        <dbReference type="Proteomes" id="UP000641803"/>
    </source>
</evidence>
<evidence type="ECO:0000313" key="2">
    <source>
        <dbReference type="EMBL" id="MBD7950826.1"/>
    </source>
</evidence>
<sequence>MPVHDDAHLPVTHHDALRGLLDREDVARLVSRLTSALDDGDADRLRDLLVPDARATTPGGTAQGVDAVVAQAARNHRPDDGVQHLVGNVLVDLAHDHAEVRANVVAAFARREPQADRPVTLGAVYRLRARRTDAGWRLTHITTEPIWTSTTPVTRAGPA</sequence>
<reference evidence="2 3" key="1">
    <citation type="submission" date="2020-08" db="EMBL/GenBank/DDBJ databases">
        <title>A Genomic Blueprint of the Chicken Gut Microbiome.</title>
        <authorList>
            <person name="Gilroy R."/>
            <person name="Ravi A."/>
            <person name="Getino M."/>
            <person name="Pursley I."/>
            <person name="Horton D.L."/>
            <person name="Alikhan N.-F."/>
            <person name="Baker D."/>
            <person name="Gharbi K."/>
            <person name="Hall N."/>
            <person name="Watson M."/>
            <person name="Adriaenssens E.M."/>
            <person name="Foster-Nyarko E."/>
            <person name="Jarju S."/>
            <person name="Secka A."/>
            <person name="Antonio M."/>
            <person name="Oren A."/>
            <person name="Chaudhuri R."/>
            <person name="La Ragione R.M."/>
            <person name="Hildebrand F."/>
            <person name="Pallen M.J."/>
        </authorList>
    </citation>
    <scope>NUCLEOTIDE SEQUENCE [LARGE SCALE GENOMIC DNA]</scope>
    <source>
        <strain evidence="2 3">Sa4CUA1</strain>
    </source>
</reference>
<organism evidence="2 3">
    <name type="scientific">Oerskovia rustica</name>
    <dbReference type="NCBI Taxonomy" id="2762237"/>
    <lineage>
        <taxon>Bacteria</taxon>
        <taxon>Bacillati</taxon>
        <taxon>Actinomycetota</taxon>
        <taxon>Actinomycetes</taxon>
        <taxon>Micrococcales</taxon>
        <taxon>Cellulomonadaceae</taxon>
        <taxon>Oerskovia</taxon>
    </lineage>
</organism>
<dbReference type="InterPro" id="IPR037401">
    <property type="entry name" value="SnoaL-like"/>
</dbReference>
<name>A0ABR8RSR1_9CELL</name>
<dbReference type="SUPFAM" id="SSF54427">
    <property type="entry name" value="NTF2-like"/>
    <property type="match status" value="1"/>
</dbReference>
<comment type="caution">
    <text evidence="2">The sequence shown here is derived from an EMBL/GenBank/DDBJ whole genome shotgun (WGS) entry which is preliminary data.</text>
</comment>
<protein>
    <submittedName>
        <fullName evidence="2">Nuclear transport factor 2 family protein</fullName>
    </submittedName>
</protein>
<keyword evidence="3" id="KW-1185">Reference proteome</keyword>
<feature type="domain" description="SnoaL-like" evidence="1">
    <location>
        <begin position="20"/>
        <end position="141"/>
    </location>
</feature>
<dbReference type="Pfam" id="PF13577">
    <property type="entry name" value="SnoaL_4"/>
    <property type="match status" value="1"/>
</dbReference>
<dbReference type="RefSeq" id="WP_191796186.1">
    <property type="nucleotide sequence ID" value="NZ_JACSQQ010000015.1"/>
</dbReference>
<dbReference type="CDD" id="cd00531">
    <property type="entry name" value="NTF2_like"/>
    <property type="match status" value="1"/>
</dbReference>
<dbReference type="Gene3D" id="3.10.450.50">
    <property type="match status" value="1"/>
</dbReference>
<gene>
    <name evidence="2" type="ORF">H9652_10465</name>
</gene>
<accession>A0ABR8RSR1</accession>
<evidence type="ECO:0000259" key="1">
    <source>
        <dbReference type="Pfam" id="PF13577"/>
    </source>
</evidence>
<dbReference type="InterPro" id="IPR032710">
    <property type="entry name" value="NTF2-like_dom_sf"/>
</dbReference>
<proteinExistence type="predicted"/>
<dbReference type="Proteomes" id="UP000641803">
    <property type="component" value="Unassembled WGS sequence"/>
</dbReference>
<dbReference type="EMBL" id="JACSQQ010000015">
    <property type="protein sequence ID" value="MBD7950826.1"/>
    <property type="molecule type" value="Genomic_DNA"/>
</dbReference>